<evidence type="ECO:0008006" key="3">
    <source>
        <dbReference type="Google" id="ProtNLM"/>
    </source>
</evidence>
<name>A0A7K1TAN6_9BACT</name>
<dbReference type="PROSITE" id="PS51257">
    <property type="entry name" value="PROKAR_LIPOPROTEIN"/>
    <property type="match status" value="1"/>
</dbReference>
<evidence type="ECO:0000313" key="1">
    <source>
        <dbReference type="EMBL" id="MVN75251.1"/>
    </source>
</evidence>
<keyword evidence="2" id="KW-1185">Reference proteome</keyword>
<comment type="caution">
    <text evidence="1">The sequence shown here is derived from an EMBL/GenBank/DDBJ whole genome shotgun (WGS) entry which is preliminary data.</text>
</comment>
<reference evidence="1 2" key="1">
    <citation type="submission" date="2019-12" db="EMBL/GenBank/DDBJ databases">
        <title>Hymenobacter sp. HMF4947 Genome sequencing and assembly.</title>
        <authorList>
            <person name="Kang H."/>
            <person name="Cha I."/>
            <person name="Kim H."/>
            <person name="Joh K."/>
        </authorList>
    </citation>
    <scope>NUCLEOTIDE SEQUENCE [LARGE SCALE GENOMIC DNA]</scope>
    <source>
        <strain evidence="1 2">HMF4947</strain>
    </source>
</reference>
<sequence length="155" mass="17178">MKKAMLLVAVFGLVAAQSCRSTNDEVQPRSYDALALSTGHWEWEKTSYQAGNRTPTTEGFTRQLVFNADGQVTIQHNSKLNKTTDYQLSMGNLPKCGAPQVTVPIINFETDSDVPNNDRKTYRITKTPDGQQLSLVGEAACLDGGAYEFYHWVAE</sequence>
<proteinExistence type="predicted"/>
<accession>A0A7K1TAN6</accession>
<organism evidence="1 2">
    <name type="scientific">Hymenobacter ginkgonis</name>
    <dbReference type="NCBI Taxonomy" id="2682976"/>
    <lineage>
        <taxon>Bacteria</taxon>
        <taxon>Pseudomonadati</taxon>
        <taxon>Bacteroidota</taxon>
        <taxon>Cytophagia</taxon>
        <taxon>Cytophagales</taxon>
        <taxon>Hymenobacteraceae</taxon>
        <taxon>Hymenobacter</taxon>
    </lineage>
</organism>
<protein>
    <recommendedName>
        <fullName evidence="3">Lipocalin-like domain-containing protein</fullName>
    </recommendedName>
</protein>
<dbReference type="Proteomes" id="UP000441336">
    <property type="component" value="Unassembled WGS sequence"/>
</dbReference>
<dbReference type="AlphaFoldDB" id="A0A7K1TAN6"/>
<dbReference type="RefSeq" id="WP_157562008.1">
    <property type="nucleotide sequence ID" value="NZ_WQKZ01000001.1"/>
</dbReference>
<gene>
    <name evidence="1" type="ORF">GO988_02830</name>
</gene>
<evidence type="ECO:0000313" key="2">
    <source>
        <dbReference type="Proteomes" id="UP000441336"/>
    </source>
</evidence>
<dbReference type="EMBL" id="WQKZ01000001">
    <property type="protein sequence ID" value="MVN75251.1"/>
    <property type="molecule type" value="Genomic_DNA"/>
</dbReference>